<evidence type="ECO:0000313" key="2">
    <source>
        <dbReference type="EMBL" id="KAF1953337.1"/>
    </source>
</evidence>
<organism evidence="2 3">
    <name type="scientific">Byssothecium circinans</name>
    <dbReference type="NCBI Taxonomy" id="147558"/>
    <lineage>
        <taxon>Eukaryota</taxon>
        <taxon>Fungi</taxon>
        <taxon>Dikarya</taxon>
        <taxon>Ascomycota</taxon>
        <taxon>Pezizomycotina</taxon>
        <taxon>Dothideomycetes</taxon>
        <taxon>Pleosporomycetidae</taxon>
        <taxon>Pleosporales</taxon>
        <taxon>Massarineae</taxon>
        <taxon>Massarinaceae</taxon>
        <taxon>Byssothecium</taxon>
    </lineage>
</organism>
<evidence type="ECO:0000256" key="1">
    <source>
        <dbReference type="SAM" id="SignalP"/>
    </source>
</evidence>
<accession>A0A6A5TWL2</accession>
<dbReference type="Proteomes" id="UP000800035">
    <property type="component" value="Unassembled WGS sequence"/>
</dbReference>
<name>A0A6A5TWL2_9PLEO</name>
<dbReference type="AlphaFoldDB" id="A0A6A5TWL2"/>
<feature type="signal peptide" evidence="1">
    <location>
        <begin position="1"/>
        <end position="16"/>
    </location>
</feature>
<evidence type="ECO:0008006" key="4">
    <source>
        <dbReference type="Google" id="ProtNLM"/>
    </source>
</evidence>
<reference evidence="2" key="1">
    <citation type="journal article" date="2020" name="Stud. Mycol.">
        <title>101 Dothideomycetes genomes: a test case for predicting lifestyles and emergence of pathogens.</title>
        <authorList>
            <person name="Haridas S."/>
            <person name="Albert R."/>
            <person name="Binder M."/>
            <person name="Bloem J."/>
            <person name="Labutti K."/>
            <person name="Salamov A."/>
            <person name="Andreopoulos B."/>
            <person name="Baker S."/>
            <person name="Barry K."/>
            <person name="Bills G."/>
            <person name="Bluhm B."/>
            <person name="Cannon C."/>
            <person name="Castanera R."/>
            <person name="Culley D."/>
            <person name="Daum C."/>
            <person name="Ezra D."/>
            <person name="Gonzalez J."/>
            <person name="Henrissat B."/>
            <person name="Kuo A."/>
            <person name="Liang C."/>
            <person name="Lipzen A."/>
            <person name="Lutzoni F."/>
            <person name="Magnuson J."/>
            <person name="Mondo S."/>
            <person name="Nolan M."/>
            <person name="Ohm R."/>
            <person name="Pangilinan J."/>
            <person name="Park H.-J."/>
            <person name="Ramirez L."/>
            <person name="Alfaro M."/>
            <person name="Sun H."/>
            <person name="Tritt A."/>
            <person name="Yoshinaga Y."/>
            <person name="Zwiers L.-H."/>
            <person name="Turgeon B."/>
            <person name="Goodwin S."/>
            <person name="Spatafora J."/>
            <person name="Crous P."/>
            <person name="Grigoriev I."/>
        </authorList>
    </citation>
    <scope>NUCLEOTIDE SEQUENCE</scope>
    <source>
        <strain evidence="2">CBS 675.92</strain>
    </source>
</reference>
<feature type="chain" id="PRO_5025593130" description="Plastocyanin-like domain-containing protein" evidence="1">
    <location>
        <begin position="17"/>
        <end position="80"/>
    </location>
</feature>
<evidence type="ECO:0000313" key="3">
    <source>
        <dbReference type="Proteomes" id="UP000800035"/>
    </source>
</evidence>
<keyword evidence="3" id="KW-1185">Reference proteome</keyword>
<sequence length="80" mass="9077">MIRHLDVVCILSYLQALQVLLGVLNALEKSSCRSNGGRFNNDDMLPDGTRLLYLTITNALDRSYHMPHVHCHIMLRSLVV</sequence>
<dbReference type="EMBL" id="ML977004">
    <property type="protein sequence ID" value="KAF1953337.1"/>
    <property type="molecule type" value="Genomic_DNA"/>
</dbReference>
<proteinExistence type="predicted"/>
<protein>
    <recommendedName>
        <fullName evidence="4">Plastocyanin-like domain-containing protein</fullName>
    </recommendedName>
</protein>
<keyword evidence="1" id="KW-0732">Signal</keyword>
<gene>
    <name evidence="2" type="ORF">CC80DRAFT_146603</name>
</gene>